<comment type="caution">
    <text evidence="2">The sequence shown here is derived from an EMBL/GenBank/DDBJ whole genome shotgun (WGS) entry which is preliminary data.</text>
</comment>
<dbReference type="GO" id="GO:0009307">
    <property type="term" value="P:DNA restriction-modification system"/>
    <property type="evidence" value="ECO:0007669"/>
    <property type="project" value="UniProtKB-KW"/>
</dbReference>
<feature type="domain" description="Restriction endonuclease type I HsdR N-terminal" evidence="1">
    <location>
        <begin position="51"/>
        <end position="114"/>
    </location>
</feature>
<evidence type="ECO:0000313" key="3">
    <source>
        <dbReference type="Proteomes" id="UP000217784"/>
    </source>
</evidence>
<sequence>MNEKLDRVVTEEATKTAFILPFIRLVLGYDHTDPDEVVPEYTADVGIKKWEKVDYAIMIDGKPIMLIECKPAHNDLDKEHASQLYRYFSVATAKFGILTNGIIYRFYTDIDEPNKMDQKPFFELDLRNVKDSDIKELKQFTKSTFDLESILESASELKYRNEMKKIMAEQFKEPSDEFVRFFAKKVYSSPLTQNAKAMFTQITKSALNQFIKEQVDERLKTALQSKTLEEKTSDEINIKPKAENVTTEDELEGYRIIRSILCELVDPERVVIRDRKSYCGVLLEDNQNKVLCRMRFNSSKNKYMGFFDSQKKRESGSKIEEKVAIDNLTDIYKYADRLKNTAKIYISNEEK</sequence>
<dbReference type="Gene3D" id="3.90.1570.50">
    <property type="match status" value="1"/>
</dbReference>
<dbReference type="AlphaFoldDB" id="A0A2A2H7D9"/>
<keyword evidence="3" id="KW-1185">Reference proteome</keyword>
<dbReference type="EMBL" id="LMVM01000008">
    <property type="protein sequence ID" value="PAV05317.1"/>
    <property type="molecule type" value="Genomic_DNA"/>
</dbReference>
<protein>
    <recommendedName>
        <fullName evidence="1">Restriction endonuclease type I HsdR N-terminal domain-containing protein</fullName>
    </recommendedName>
</protein>
<proteinExistence type="predicted"/>
<accession>A0A2A2H7D9</accession>
<dbReference type="InterPro" id="IPR017035">
    <property type="entry name" value="UCP035009_HsdR_All3000-type"/>
</dbReference>
<dbReference type="Pfam" id="PF04313">
    <property type="entry name" value="HSDR_N"/>
    <property type="match status" value="1"/>
</dbReference>
<dbReference type="PIRSF" id="PIRSF035009">
    <property type="entry name" value="UCP035009_HSDR_N"/>
    <property type="match status" value="1"/>
</dbReference>
<dbReference type="GO" id="GO:0005524">
    <property type="term" value="F:ATP binding"/>
    <property type="evidence" value="ECO:0007669"/>
    <property type="project" value="UniProtKB-KW"/>
</dbReference>
<dbReference type="GO" id="GO:0009035">
    <property type="term" value="F:type I site-specific deoxyribonuclease activity"/>
    <property type="evidence" value="ECO:0007669"/>
    <property type="project" value="UniProtKB-EC"/>
</dbReference>
<organism evidence="2 3">
    <name type="scientific">Methanobacterium bryantii</name>
    <dbReference type="NCBI Taxonomy" id="2161"/>
    <lineage>
        <taxon>Archaea</taxon>
        <taxon>Methanobacteriati</taxon>
        <taxon>Methanobacteriota</taxon>
        <taxon>Methanomada group</taxon>
        <taxon>Methanobacteria</taxon>
        <taxon>Methanobacteriales</taxon>
        <taxon>Methanobacteriaceae</taxon>
        <taxon>Methanobacterium</taxon>
    </lineage>
</organism>
<gene>
    <name evidence="2" type="ORF">ASJ80_09910</name>
</gene>
<evidence type="ECO:0000259" key="1">
    <source>
        <dbReference type="Pfam" id="PF04313"/>
    </source>
</evidence>
<dbReference type="GO" id="GO:0003677">
    <property type="term" value="F:DNA binding"/>
    <property type="evidence" value="ECO:0007669"/>
    <property type="project" value="UniProtKB-KW"/>
</dbReference>
<evidence type="ECO:0000313" key="2">
    <source>
        <dbReference type="EMBL" id="PAV05317.1"/>
    </source>
</evidence>
<reference evidence="2 3" key="1">
    <citation type="journal article" date="2017" name="BMC Genomics">
        <title>Genomic analysis of methanogenic archaea reveals a shift towards energy conservation.</title>
        <authorList>
            <person name="Gilmore S.P."/>
            <person name="Henske J.K."/>
            <person name="Sexton J.A."/>
            <person name="Solomon K.V."/>
            <person name="Seppala S."/>
            <person name="Yoo J.I."/>
            <person name="Huyett L.M."/>
            <person name="Pressman A."/>
            <person name="Cogan J.Z."/>
            <person name="Kivenson V."/>
            <person name="Peng X."/>
            <person name="Tan Y."/>
            <person name="Valentine D.L."/>
            <person name="O'Malley M.A."/>
        </authorList>
    </citation>
    <scope>NUCLEOTIDE SEQUENCE [LARGE SCALE GENOMIC DNA]</scope>
    <source>
        <strain evidence="2 3">M.o.H.</strain>
    </source>
</reference>
<name>A0A2A2H7D9_METBR</name>
<dbReference type="InterPro" id="IPR007409">
    <property type="entry name" value="Restrct_endonuc_type1_HsdR_N"/>
</dbReference>
<dbReference type="Proteomes" id="UP000217784">
    <property type="component" value="Unassembled WGS sequence"/>
</dbReference>